<evidence type="ECO:0000313" key="2">
    <source>
        <dbReference type="Proteomes" id="UP001419910"/>
    </source>
</evidence>
<proteinExistence type="predicted"/>
<gene>
    <name evidence="1" type="ORF">ABC974_10180</name>
</gene>
<accession>A0ABU9Y2H2</accession>
<sequence length="153" mass="16553">MSWDIHISDFPQVESIAGIPDDFAPAALGSRESLTDKIVEIFPSADFGDPSWGVIEGEGWSIEVNIGREAECDSIMLHVRGGDGAIAAVAAILNRLQLRAIDLQSGEFFDSRSASESFDSWRAYRDQVVAGYAKTEPGAKRPGFFAGLFGKKV</sequence>
<evidence type="ECO:0000313" key="1">
    <source>
        <dbReference type="EMBL" id="MEN2789993.1"/>
    </source>
</evidence>
<dbReference type="EMBL" id="JBDIME010000007">
    <property type="protein sequence ID" value="MEN2789993.1"/>
    <property type="molecule type" value="Genomic_DNA"/>
</dbReference>
<organism evidence="1 2">
    <name type="scientific">Sphingomonas oligophenolica</name>
    <dbReference type="NCBI Taxonomy" id="301154"/>
    <lineage>
        <taxon>Bacteria</taxon>
        <taxon>Pseudomonadati</taxon>
        <taxon>Pseudomonadota</taxon>
        <taxon>Alphaproteobacteria</taxon>
        <taxon>Sphingomonadales</taxon>
        <taxon>Sphingomonadaceae</taxon>
        <taxon>Sphingomonas</taxon>
    </lineage>
</organism>
<protein>
    <recommendedName>
        <fullName evidence="3">DUF3168 domain-containing protein</fullName>
    </recommendedName>
</protein>
<evidence type="ECO:0008006" key="3">
    <source>
        <dbReference type="Google" id="ProtNLM"/>
    </source>
</evidence>
<dbReference type="Proteomes" id="UP001419910">
    <property type="component" value="Unassembled WGS sequence"/>
</dbReference>
<dbReference type="RefSeq" id="WP_343888501.1">
    <property type="nucleotide sequence ID" value="NZ_BAAAEH010000010.1"/>
</dbReference>
<comment type="caution">
    <text evidence="1">The sequence shown here is derived from an EMBL/GenBank/DDBJ whole genome shotgun (WGS) entry which is preliminary data.</text>
</comment>
<reference evidence="1 2" key="1">
    <citation type="submission" date="2024-05" db="EMBL/GenBank/DDBJ databases">
        <authorList>
            <person name="Liu Q."/>
            <person name="Xin Y.-H."/>
        </authorList>
    </citation>
    <scope>NUCLEOTIDE SEQUENCE [LARGE SCALE GENOMIC DNA]</scope>
    <source>
        <strain evidence="1 2">CGMCC 1.10181</strain>
    </source>
</reference>
<name>A0ABU9Y2H2_9SPHN</name>
<keyword evidence="2" id="KW-1185">Reference proteome</keyword>